<accession>A0A917S7I7</accession>
<dbReference type="PANTHER" id="PTHR46558:SF11">
    <property type="entry name" value="HTH-TYPE TRANSCRIPTIONAL REGULATOR XRE"/>
    <property type="match status" value="1"/>
</dbReference>
<dbReference type="InterPro" id="IPR001387">
    <property type="entry name" value="Cro/C1-type_HTH"/>
</dbReference>
<dbReference type="EMBL" id="BMOK01000013">
    <property type="protein sequence ID" value="GGL60875.1"/>
    <property type="molecule type" value="Genomic_DNA"/>
</dbReference>
<protein>
    <submittedName>
        <fullName evidence="3">Transcriptional regulator</fullName>
    </submittedName>
</protein>
<sequence length="371" mass="41485">MKMIRMNQVIAEKRRKKGVTQEEMAAYLGVSKAAVSKWESGQNYPDVALLPVIAAYFSISVDELLGYEEQMAQEEIKKLYHKLSQAFAEQPFARVHEECRSYIKKYFSCWRLLFAMGTLLVNHAPLAGPERSDEIYQEAAGLFQRVEAESGQSILARQALSMRAFCYLALRQPAETISLLAEIEELPISTDILLAKAHAMRGESQKAIGLLQRSVYLNICGIVGAGPDLLTLYADTPEKLETWLDKTLEFGRVFNLADLNPSLYFPVYLIAAQLFISHGKKERTLDMLEAYTDAALRKDLFPLTLKTDGVFDALGELFADLPLGAGAPRSDRLVRKDLIAVVKNNPVFADLASEPRYGRILARLASLEAEK</sequence>
<proteinExistence type="predicted"/>
<dbReference type="Proteomes" id="UP000654670">
    <property type="component" value="Unassembled WGS sequence"/>
</dbReference>
<dbReference type="PANTHER" id="PTHR46558">
    <property type="entry name" value="TRACRIPTIONAL REGULATORY PROTEIN-RELATED-RELATED"/>
    <property type="match status" value="1"/>
</dbReference>
<dbReference type="RefSeq" id="WP_188804049.1">
    <property type="nucleotide sequence ID" value="NZ_BMOK01000013.1"/>
</dbReference>
<feature type="domain" description="HTH cro/C1-type" evidence="2">
    <location>
        <begin position="10"/>
        <end position="64"/>
    </location>
</feature>
<dbReference type="InterPro" id="IPR010982">
    <property type="entry name" value="Lambda_DNA-bd_dom_sf"/>
</dbReference>
<comment type="caution">
    <text evidence="3">The sequence shown here is derived from an EMBL/GenBank/DDBJ whole genome shotgun (WGS) entry which is preliminary data.</text>
</comment>
<name>A0A917S7I7_9BACL</name>
<evidence type="ECO:0000313" key="4">
    <source>
        <dbReference type="Proteomes" id="UP000654670"/>
    </source>
</evidence>
<keyword evidence="1" id="KW-0238">DNA-binding</keyword>
<evidence type="ECO:0000256" key="1">
    <source>
        <dbReference type="ARBA" id="ARBA00023125"/>
    </source>
</evidence>
<dbReference type="AlphaFoldDB" id="A0A917S7I7"/>
<evidence type="ECO:0000313" key="3">
    <source>
        <dbReference type="EMBL" id="GGL60875.1"/>
    </source>
</evidence>
<reference evidence="3" key="1">
    <citation type="journal article" date="2014" name="Int. J. Syst. Evol. Microbiol.">
        <title>Complete genome sequence of Corynebacterium casei LMG S-19264T (=DSM 44701T), isolated from a smear-ripened cheese.</title>
        <authorList>
            <consortium name="US DOE Joint Genome Institute (JGI-PGF)"/>
            <person name="Walter F."/>
            <person name="Albersmeier A."/>
            <person name="Kalinowski J."/>
            <person name="Ruckert C."/>
        </authorList>
    </citation>
    <scope>NUCLEOTIDE SEQUENCE</scope>
    <source>
        <strain evidence="3">JCM 15325</strain>
    </source>
</reference>
<dbReference type="SMART" id="SM00530">
    <property type="entry name" value="HTH_XRE"/>
    <property type="match status" value="1"/>
</dbReference>
<dbReference type="GO" id="GO:0003677">
    <property type="term" value="F:DNA binding"/>
    <property type="evidence" value="ECO:0007669"/>
    <property type="project" value="UniProtKB-KW"/>
</dbReference>
<keyword evidence="4" id="KW-1185">Reference proteome</keyword>
<dbReference type="SUPFAM" id="SSF47413">
    <property type="entry name" value="lambda repressor-like DNA-binding domains"/>
    <property type="match status" value="1"/>
</dbReference>
<dbReference type="Pfam" id="PF01381">
    <property type="entry name" value="HTH_3"/>
    <property type="match status" value="1"/>
</dbReference>
<dbReference type="PROSITE" id="PS50943">
    <property type="entry name" value="HTH_CROC1"/>
    <property type="match status" value="1"/>
</dbReference>
<evidence type="ECO:0000259" key="2">
    <source>
        <dbReference type="PROSITE" id="PS50943"/>
    </source>
</evidence>
<gene>
    <name evidence="3" type="ORF">GCM10007968_26020</name>
</gene>
<dbReference type="Gene3D" id="1.10.260.40">
    <property type="entry name" value="lambda repressor-like DNA-binding domains"/>
    <property type="match status" value="1"/>
</dbReference>
<dbReference type="CDD" id="cd00093">
    <property type="entry name" value="HTH_XRE"/>
    <property type="match status" value="1"/>
</dbReference>
<organism evidence="3 4">
    <name type="scientific">Sporolactobacillus putidus</name>
    <dbReference type="NCBI Taxonomy" id="492735"/>
    <lineage>
        <taxon>Bacteria</taxon>
        <taxon>Bacillati</taxon>
        <taxon>Bacillota</taxon>
        <taxon>Bacilli</taxon>
        <taxon>Bacillales</taxon>
        <taxon>Sporolactobacillaceae</taxon>
        <taxon>Sporolactobacillus</taxon>
    </lineage>
</organism>
<reference evidence="3" key="2">
    <citation type="submission" date="2020-09" db="EMBL/GenBank/DDBJ databases">
        <authorList>
            <person name="Sun Q."/>
            <person name="Ohkuma M."/>
        </authorList>
    </citation>
    <scope>NUCLEOTIDE SEQUENCE</scope>
    <source>
        <strain evidence="3">JCM 15325</strain>
    </source>
</reference>